<gene>
    <name evidence="3" type="ORF">AQI70_17110</name>
</gene>
<reference evidence="3 4" key="1">
    <citation type="submission" date="2015-10" db="EMBL/GenBank/DDBJ databases">
        <title>Draft genome sequence of Streptomyces curacoi DSM 40107, type strain for the species Streptomyces curacoi.</title>
        <authorList>
            <person name="Ruckert C."/>
            <person name="Winkler A."/>
            <person name="Kalinowski J."/>
            <person name="Kampfer P."/>
            <person name="Glaeser S."/>
        </authorList>
    </citation>
    <scope>NUCLEOTIDE SEQUENCE [LARGE SCALE GENOMIC DNA]</scope>
    <source>
        <strain evidence="3 4">DSM 40107</strain>
    </source>
</reference>
<proteinExistence type="inferred from homology"/>
<dbReference type="InterPro" id="IPR036291">
    <property type="entry name" value="NAD(P)-bd_dom_sf"/>
</dbReference>
<dbReference type="Pfam" id="PF01370">
    <property type="entry name" value="Epimerase"/>
    <property type="match status" value="1"/>
</dbReference>
<accession>A0A124H0X5</accession>
<dbReference type="STRING" id="146536.AQI70_17110"/>
<dbReference type="EMBL" id="LMWJ01000013">
    <property type="protein sequence ID" value="KUM74566.1"/>
    <property type="molecule type" value="Genomic_DNA"/>
</dbReference>
<dbReference type="SUPFAM" id="SSF51735">
    <property type="entry name" value="NAD(P)-binding Rossmann-fold domains"/>
    <property type="match status" value="1"/>
</dbReference>
<name>A0A124H0X5_9ACTN</name>
<dbReference type="Proteomes" id="UP000054024">
    <property type="component" value="Unassembled WGS sequence"/>
</dbReference>
<dbReference type="InterPro" id="IPR001509">
    <property type="entry name" value="Epimerase_deHydtase"/>
</dbReference>
<evidence type="ECO:0000259" key="2">
    <source>
        <dbReference type="Pfam" id="PF01370"/>
    </source>
</evidence>
<feature type="domain" description="NAD-dependent epimerase/dehydratase" evidence="2">
    <location>
        <begin position="14"/>
        <end position="245"/>
    </location>
</feature>
<evidence type="ECO:0000313" key="4">
    <source>
        <dbReference type="Proteomes" id="UP000054024"/>
    </source>
</evidence>
<dbReference type="Gene3D" id="3.90.25.10">
    <property type="entry name" value="UDP-galactose 4-epimerase, domain 1"/>
    <property type="match status" value="1"/>
</dbReference>
<comment type="similarity">
    <text evidence="1">Belongs to the NAD(P)-dependent epimerase/dehydratase family.</text>
</comment>
<dbReference type="AlphaFoldDB" id="A0A124H0X5"/>
<dbReference type="Gene3D" id="3.40.50.720">
    <property type="entry name" value="NAD(P)-binding Rossmann-like Domain"/>
    <property type="match status" value="1"/>
</dbReference>
<evidence type="ECO:0000256" key="1">
    <source>
        <dbReference type="ARBA" id="ARBA00007637"/>
    </source>
</evidence>
<sequence>MSMFPGFSAGTRLLVTGGAGFIGSHVVDAFLEAGAEVTVVDDLTTGDPERLDPRAIIRRVDVTDAAALDEAVRSARPDVICHLAAQIDVRVSVATPAVDARVNVEGTINVLEAAHAVGARVVFASTGGALYGEGVPVPTNEDTLPRPGAPYGTAKYCAEQYIGLFNRLHGTEHSVLRLGNVYGPRQSPGGEAGVIAIYCGLASEGAVPTVFGDGSQTRDYVYVGDVAAAFVAAVRHRRPGVWNIGTGKGSTVLEVLDHIAAASGRDLRPRFAPRRPGEIQHSTLDVTRVAADLGWTASVPLEKGIAATYAWVRSGSPVRQQA</sequence>
<protein>
    <submittedName>
        <fullName evidence="3">UDP-glucose 4-epimerase</fullName>
    </submittedName>
</protein>
<dbReference type="RefSeq" id="WP_062150366.1">
    <property type="nucleotide sequence ID" value="NZ_KQ947988.1"/>
</dbReference>
<keyword evidence="4" id="KW-1185">Reference proteome</keyword>
<organism evidence="3 4">
    <name type="scientific">Streptomyces curacoi</name>
    <dbReference type="NCBI Taxonomy" id="146536"/>
    <lineage>
        <taxon>Bacteria</taxon>
        <taxon>Bacillati</taxon>
        <taxon>Actinomycetota</taxon>
        <taxon>Actinomycetes</taxon>
        <taxon>Kitasatosporales</taxon>
        <taxon>Streptomycetaceae</taxon>
        <taxon>Streptomyces</taxon>
    </lineage>
</organism>
<dbReference type="PANTHER" id="PTHR43000">
    <property type="entry name" value="DTDP-D-GLUCOSE 4,6-DEHYDRATASE-RELATED"/>
    <property type="match status" value="1"/>
</dbReference>
<evidence type="ECO:0000313" key="3">
    <source>
        <dbReference type="EMBL" id="KUM74566.1"/>
    </source>
</evidence>
<dbReference type="OrthoDB" id="9801785at2"/>
<comment type="caution">
    <text evidence="3">The sequence shown here is derived from an EMBL/GenBank/DDBJ whole genome shotgun (WGS) entry which is preliminary data.</text>
</comment>